<dbReference type="AlphaFoldDB" id="A0A8J3VHT3"/>
<accession>A0A8J3VHT3</accession>
<dbReference type="InterPro" id="IPR012951">
    <property type="entry name" value="BBE"/>
</dbReference>
<dbReference type="GO" id="GO:0050660">
    <property type="term" value="F:flavin adenine dinucleotide binding"/>
    <property type="evidence" value="ECO:0007669"/>
    <property type="project" value="InterPro"/>
</dbReference>
<comment type="caution">
    <text evidence="6">The sequence shown here is derived from an EMBL/GenBank/DDBJ whole genome shotgun (WGS) entry which is preliminary data.</text>
</comment>
<dbReference type="SUPFAM" id="SSF55103">
    <property type="entry name" value="FAD-linked oxidases, C-terminal domain"/>
    <property type="match status" value="1"/>
</dbReference>
<keyword evidence="4" id="KW-0560">Oxidoreductase</keyword>
<keyword evidence="2" id="KW-0285">Flavoprotein</keyword>
<evidence type="ECO:0000256" key="2">
    <source>
        <dbReference type="ARBA" id="ARBA00022630"/>
    </source>
</evidence>
<evidence type="ECO:0000256" key="4">
    <source>
        <dbReference type="ARBA" id="ARBA00023002"/>
    </source>
</evidence>
<keyword evidence="3" id="KW-0274">FAD</keyword>
<dbReference type="Gene3D" id="3.40.462.20">
    <property type="match status" value="1"/>
</dbReference>
<dbReference type="Proteomes" id="UP000612899">
    <property type="component" value="Unassembled WGS sequence"/>
</dbReference>
<keyword evidence="7" id="KW-1185">Reference proteome</keyword>
<feature type="domain" description="Berberine/berberine-like" evidence="5">
    <location>
        <begin position="115"/>
        <end position="159"/>
    </location>
</feature>
<dbReference type="Pfam" id="PF08031">
    <property type="entry name" value="BBE"/>
    <property type="match status" value="1"/>
</dbReference>
<dbReference type="InterPro" id="IPR016164">
    <property type="entry name" value="FAD-linked_Oxase-like_C"/>
</dbReference>
<comment type="cofactor">
    <cofactor evidence="1">
        <name>FAD</name>
        <dbReference type="ChEBI" id="CHEBI:57692"/>
    </cofactor>
</comment>
<evidence type="ECO:0000313" key="6">
    <source>
        <dbReference type="EMBL" id="GIH06341.1"/>
    </source>
</evidence>
<name>A0A8J3VHT3_9ACTN</name>
<reference evidence="6" key="1">
    <citation type="submission" date="2021-01" db="EMBL/GenBank/DDBJ databases">
        <title>Whole genome shotgun sequence of Rhizocola hellebori NBRC 109834.</title>
        <authorList>
            <person name="Komaki H."/>
            <person name="Tamura T."/>
        </authorList>
    </citation>
    <scope>NUCLEOTIDE SEQUENCE</scope>
    <source>
        <strain evidence="6">NBRC 109834</strain>
    </source>
</reference>
<evidence type="ECO:0000259" key="5">
    <source>
        <dbReference type="Pfam" id="PF08031"/>
    </source>
</evidence>
<evidence type="ECO:0000256" key="1">
    <source>
        <dbReference type="ARBA" id="ARBA00001974"/>
    </source>
</evidence>
<dbReference type="PANTHER" id="PTHR42973">
    <property type="entry name" value="BINDING OXIDOREDUCTASE, PUTATIVE (AFU_ORTHOLOGUE AFUA_1G17690)-RELATED"/>
    <property type="match status" value="1"/>
</dbReference>
<dbReference type="PANTHER" id="PTHR42973:SF39">
    <property type="entry name" value="FAD-BINDING PCMH-TYPE DOMAIN-CONTAINING PROTEIN"/>
    <property type="match status" value="1"/>
</dbReference>
<dbReference type="EMBL" id="BONY01000026">
    <property type="protein sequence ID" value="GIH06341.1"/>
    <property type="molecule type" value="Genomic_DNA"/>
</dbReference>
<evidence type="ECO:0000313" key="7">
    <source>
        <dbReference type="Proteomes" id="UP000612899"/>
    </source>
</evidence>
<sequence>MVAEMPYADFQCMLDDPPGHRNYWSAEYLSGFPDEAVARYCDSVADMVVPSPSMHAVFPLGGVLSEPTGWPVPWRGAPWAVHPFGVWTDPADDARGRAWAHSVREAVMPWSIGAVYLNFIGDEGADRVVAGYGEENYRRLVEVKRSWDPGNLFHHNHNIDPHAA</sequence>
<organism evidence="6 7">
    <name type="scientific">Rhizocola hellebori</name>
    <dbReference type="NCBI Taxonomy" id="1392758"/>
    <lineage>
        <taxon>Bacteria</taxon>
        <taxon>Bacillati</taxon>
        <taxon>Actinomycetota</taxon>
        <taxon>Actinomycetes</taxon>
        <taxon>Micromonosporales</taxon>
        <taxon>Micromonosporaceae</taxon>
        <taxon>Rhizocola</taxon>
    </lineage>
</organism>
<dbReference type="Gene3D" id="3.30.465.10">
    <property type="match status" value="1"/>
</dbReference>
<protein>
    <recommendedName>
        <fullName evidence="5">Berberine/berberine-like domain-containing protein</fullName>
    </recommendedName>
</protein>
<gene>
    <name evidence="6" type="ORF">Rhe02_44080</name>
</gene>
<dbReference type="InterPro" id="IPR016169">
    <property type="entry name" value="FAD-bd_PCMH_sub2"/>
</dbReference>
<dbReference type="InterPro" id="IPR050416">
    <property type="entry name" value="FAD-linked_Oxidoreductase"/>
</dbReference>
<evidence type="ECO:0000256" key="3">
    <source>
        <dbReference type="ARBA" id="ARBA00022827"/>
    </source>
</evidence>
<proteinExistence type="predicted"/>
<dbReference type="GO" id="GO:0016491">
    <property type="term" value="F:oxidoreductase activity"/>
    <property type="evidence" value="ECO:0007669"/>
    <property type="project" value="UniProtKB-KW"/>
</dbReference>